<dbReference type="GO" id="GO:0000329">
    <property type="term" value="C:fungal-type vacuole membrane"/>
    <property type="evidence" value="ECO:0007669"/>
    <property type="project" value="TreeGrafter"/>
</dbReference>
<dbReference type="OrthoDB" id="410267at2759"/>
<feature type="transmembrane region" description="Helical" evidence="6">
    <location>
        <begin position="505"/>
        <end position="524"/>
    </location>
</feature>
<keyword evidence="3 6" id="KW-1133">Transmembrane helix</keyword>
<feature type="transmembrane region" description="Helical" evidence="6">
    <location>
        <begin position="83"/>
        <end position="99"/>
    </location>
</feature>
<evidence type="ECO:0000313" key="8">
    <source>
        <dbReference type="RefSeq" id="XP_033460895.1"/>
    </source>
</evidence>
<feature type="transmembrane region" description="Helical" evidence="6">
    <location>
        <begin position="318"/>
        <end position="337"/>
    </location>
</feature>
<feature type="transmembrane region" description="Helical" evidence="6">
    <location>
        <begin position="150"/>
        <end position="171"/>
    </location>
</feature>
<accession>A0A6J3M8C8</accession>
<gene>
    <name evidence="8" type="ORF">K489DRAFT_356272</name>
</gene>
<reference evidence="8" key="3">
    <citation type="submission" date="2025-08" db="UniProtKB">
        <authorList>
            <consortium name="RefSeq"/>
        </authorList>
    </citation>
    <scope>IDENTIFICATION</scope>
    <source>
        <strain evidence="8">CBS 342.82</strain>
    </source>
</reference>
<name>A0A6J3M8C8_9PEZI</name>
<feature type="transmembrane region" description="Helical" evidence="6">
    <location>
        <begin position="177"/>
        <end position="200"/>
    </location>
</feature>
<dbReference type="InterPro" id="IPR011701">
    <property type="entry name" value="MFS"/>
</dbReference>
<feature type="transmembrane region" description="Helical" evidence="6">
    <location>
        <begin position="56"/>
        <end position="76"/>
    </location>
</feature>
<dbReference type="GeneID" id="54360335"/>
<dbReference type="PROSITE" id="PS51257">
    <property type="entry name" value="PROKAR_LIPOPROTEIN"/>
    <property type="match status" value="1"/>
</dbReference>
<protein>
    <submittedName>
        <fullName evidence="8">MFS general substrate transporter</fullName>
    </submittedName>
</protein>
<dbReference type="SUPFAM" id="SSF103473">
    <property type="entry name" value="MFS general substrate transporter"/>
    <property type="match status" value="1"/>
</dbReference>
<organism evidence="8">
    <name type="scientific">Dissoconium aciculare CBS 342.82</name>
    <dbReference type="NCBI Taxonomy" id="1314786"/>
    <lineage>
        <taxon>Eukaryota</taxon>
        <taxon>Fungi</taxon>
        <taxon>Dikarya</taxon>
        <taxon>Ascomycota</taxon>
        <taxon>Pezizomycotina</taxon>
        <taxon>Dothideomycetes</taxon>
        <taxon>Dothideomycetidae</taxon>
        <taxon>Mycosphaerellales</taxon>
        <taxon>Dissoconiaceae</taxon>
        <taxon>Dissoconium</taxon>
    </lineage>
</organism>
<feature type="transmembrane region" description="Helical" evidence="6">
    <location>
        <begin position="362"/>
        <end position="386"/>
    </location>
</feature>
<reference evidence="8" key="1">
    <citation type="submission" date="2020-01" db="EMBL/GenBank/DDBJ databases">
        <authorList>
            <consortium name="DOE Joint Genome Institute"/>
            <person name="Haridas S."/>
            <person name="Albert R."/>
            <person name="Binder M."/>
            <person name="Bloem J."/>
            <person name="Labutti K."/>
            <person name="Salamov A."/>
            <person name="Andreopoulos B."/>
            <person name="Baker S.E."/>
            <person name="Barry K."/>
            <person name="Bills G."/>
            <person name="Bluhm B.H."/>
            <person name="Cannon C."/>
            <person name="Castanera R."/>
            <person name="Culley D.E."/>
            <person name="Daum C."/>
            <person name="Ezra D."/>
            <person name="Gonzalez J.B."/>
            <person name="Henrissat B."/>
            <person name="Kuo A."/>
            <person name="Liang C."/>
            <person name="Lipzen A."/>
            <person name="Lutzoni F."/>
            <person name="Magnuson J."/>
            <person name="Mondo S."/>
            <person name="Nolan M."/>
            <person name="Ohm R."/>
            <person name="Pangilinan J."/>
            <person name="Park H.-J."/>
            <person name="Ramirez L."/>
            <person name="Alfaro M."/>
            <person name="Sun H."/>
            <person name="Tritt A."/>
            <person name="Yoshinaga Y."/>
            <person name="Zwiers L.-H."/>
            <person name="Turgeon B.G."/>
            <person name="Goodwin S.B."/>
            <person name="Spatafora J.W."/>
            <person name="Crous P.W."/>
            <person name="Grigoriev I.V."/>
        </authorList>
    </citation>
    <scope>NUCLEOTIDE SEQUENCE</scope>
    <source>
        <strain evidence="8">CBS 342.82</strain>
    </source>
</reference>
<dbReference type="RefSeq" id="XP_033460895.1">
    <property type="nucleotide sequence ID" value="XM_033602535.1"/>
</dbReference>
<feature type="transmembrane region" description="Helical" evidence="6">
    <location>
        <begin position="20"/>
        <end position="36"/>
    </location>
</feature>
<proteinExistence type="predicted"/>
<evidence type="ECO:0000256" key="2">
    <source>
        <dbReference type="ARBA" id="ARBA00022692"/>
    </source>
</evidence>
<dbReference type="Proteomes" id="UP000504637">
    <property type="component" value="Unplaced"/>
</dbReference>
<feature type="transmembrane region" description="Helical" evidence="6">
    <location>
        <begin position="111"/>
        <end position="138"/>
    </location>
</feature>
<comment type="subcellular location">
    <subcellularLocation>
        <location evidence="1">Membrane</location>
        <topology evidence="1">Multi-pass membrane protein</topology>
    </subcellularLocation>
</comment>
<evidence type="ECO:0000313" key="7">
    <source>
        <dbReference type="Proteomes" id="UP000504637"/>
    </source>
</evidence>
<evidence type="ECO:0000256" key="6">
    <source>
        <dbReference type="SAM" id="Phobius"/>
    </source>
</evidence>
<feature type="transmembrane region" description="Helical" evidence="6">
    <location>
        <begin position="419"/>
        <end position="440"/>
    </location>
</feature>
<evidence type="ECO:0000256" key="1">
    <source>
        <dbReference type="ARBA" id="ARBA00004141"/>
    </source>
</evidence>
<dbReference type="Pfam" id="PF07690">
    <property type="entry name" value="MFS_1"/>
    <property type="match status" value="1"/>
</dbReference>
<reference evidence="8" key="2">
    <citation type="submission" date="2020-04" db="EMBL/GenBank/DDBJ databases">
        <authorList>
            <consortium name="NCBI Genome Project"/>
        </authorList>
    </citation>
    <scope>NUCLEOTIDE SEQUENCE</scope>
    <source>
        <strain evidence="8">CBS 342.82</strain>
    </source>
</reference>
<feature type="transmembrane region" description="Helical" evidence="6">
    <location>
        <begin position="452"/>
        <end position="472"/>
    </location>
</feature>
<dbReference type="InterPro" id="IPR036259">
    <property type="entry name" value="MFS_trans_sf"/>
</dbReference>
<keyword evidence="2 6" id="KW-0812">Transmembrane</keyword>
<dbReference type="AlphaFoldDB" id="A0A6J3M8C8"/>
<dbReference type="PANTHER" id="PTHR21576:SF158">
    <property type="entry name" value="RIBOSOMAL RNA-PROCESSING PROTEIN 12-LIKE CONSERVED DOMAIN-CONTAINING PROTEIN"/>
    <property type="match status" value="1"/>
</dbReference>
<dbReference type="GO" id="GO:0022857">
    <property type="term" value="F:transmembrane transporter activity"/>
    <property type="evidence" value="ECO:0007669"/>
    <property type="project" value="InterPro"/>
</dbReference>
<dbReference type="PANTHER" id="PTHR21576">
    <property type="entry name" value="UNCHARACTERIZED NODULIN-LIKE PROTEIN"/>
    <property type="match status" value="1"/>
</dbReference>
<evidence type="ECO:0000256" key="3">
    <source>
        <dbReference type="ARBA" id="ARBA00022989"/>
    </source>
</evidence>
<keyword evidence="7" id="KW-1185">Reference proteome</keyword>
<evidence type="ECO:0000256" key="4">
    <source>
        <dbReference type="ARBA" id="ARBA00023136"/>
    </source>
</evidence>
<feature type="compositionally biased region" description="Polar residues" evidence="5">
    <location>
        <begin position="240"/>
        <end position="252"/>
    </location>
</feature>
<feature type="compositionally biased region" description="Low complexity" evidence="5">
    <location>
        <begin position="224"/>
        <end position="239"/>
    </location>
</feature>
<sequence length="544" mass="58930">MHRSKAEIDRAQRITRIMSVVAGTCISLSCGTNYGFSAWAPQFAEKLHLSATQTNLIGNFGNLGMYAMGIPGGMLIDSRGPRWGVAMGSICLGLGYFLLKRAYDAGPGEYGMVTMCLASLLTGVGSCTSFSAAIKVCATNWPKHRGTATGLPLGAFGLSAFFYTAWAAALFPHDASGYLGLLGFGTTIMTAVGMLFLSIVSTEAETKYTSVPRKREESLDRAFSRNLSTNSSNRSRVSSPTRGRNVSGRSGVNTPELIREEIASLLDVSGSSSPMPGDIDAAYHSSSELSRNRSLSGPELKRDITGWALVRTVKFWQFFLMLALLAGVGLMTINNIGNNANALWHHFDSGATKKFIQSRQMLHVSILSIFSFLGRLASGIGSDFLLHRGFSRMWTLVVSSGVFLIAQVFALTIGDPNYLFMISSLSGLAYGMLFGVYPALIADAFGPSGMGINWGCMTLAPVLSANAFNLIYGSILDAHSTLEYDEDGHLERICDEGIACYHNAYWVTLAASVCAVGWSLWCVAREEAQARRERTKWERDEHEP</sequence>
<feature type="transmembrane region" description="Helical" evidence="6">
    <location>
        <begin position="393"/>
        <end position="413"/>
    </location>
</feature>
<keyword evidence="4 6" id="KW-0472">Membrane</keyword>
<dbReference type="Gene3D" id="1.20.1250.20">
    <property type="entry name" value="MFS general substrate transporter like domains"/>
    <property type="match status" value="2"/>
</dbReference>
<evidence type="ECO:0000256" key="5">
    <source>
        <dbReference type="SAM" id="MobiDB-lite"/>
    </source>
</evidence>
<feature type="region of interest" description="Disordered" evidence="5">
    <location>
        <begin position="222"/>
        <end position="252"/>
    </location>
</feature>